<comment type="function">
    <text evidence="2">Zinc metalloprotease. Provoques deadhesion of endothelial cells from cell cultures, and also degradation of fibronectin, fibrinogen and gelatin in vitro. Its role in the venom is not fully understood but it might act as a spreading factor that facilitates diffusion of other venom toxins. Alternatively, it might be involved in the proteolytic processing of other venom toxins or it might play a role in extra-oral digestion of prey.</text>
</comment>
<dbReference type="GO" id="GO:0006508">
    <property type="term" value="P:proteolysis"/>
    <property type="evidence" value="ECO:0007669"/>
    <property type="project" value="UniProtKB-KW"/>
</dbReference>
<evidence type="ECO:0000313" key="6">
    <source>
        <dbReference type="EMBL" id="KAF8792951.1"/>
    </source>
</evidence>
<feature type="binding site" evidence="3">
    <location>
        <position position="154"/>
    </location>
    <ligand>
        <name>Zn(2+)</name>
        <dbReference type="ChEBI" id="CHEBI:29105"/>
        <note>catalytic</note>
    </ligand>
</feature>
<keyword evidence="7" id="KW-1185">Reference proteome</keyword>
<dbReference type="SUPFAM" id="SSF55486">
    <property type="entry name" value="Metalloproteases ('zincins'), catalytic domain"/>
    <property type="match status" value="2"/>
</dbReference>
<comment type="caution">
    <text evidence="3">Lacks conserved residue(s) required for the propagation of feature annotation.</text>
</comment>
<feature type="binding site" evidence="3">
    <location>
        <position position="448"/>
    </location>
    <ligand>
        <name>Zn(2+)</name>
        <dbReference type="ChEBI" id="CHEBI:29105"/>
        <note>catalytic</note>
    </ligand>
</feature>
<dbReference type="AlphaFoldDB" id="A0A8T0FPE5"/>
<keyword evidence="3 4" id="KW-0482">Metalloprotease</keyword>
<dbReference type="Gene3D" id="3.40.390.10">
    <property type="entry name" value="Collagenase (Catalytic Domain)"/>
    <property type="match status" value="2"/>
</dbReference>
<feature type="binding site" evidence="3">
    <location>
        <position position="444"/>
    </location>
    <ligand>
        <name>Zn(2+)</name>
        <dbReference type="ChEBI" id="CHEBI:29105"/>
        <note>catalytic</note>
    </ligand>
</feature>
<feature type="domain" description="Peptidase M12A" evidence="5">
    <location>
        <begin position="344"/>
        <end position="549"/>
    </location>
</feature>
<dbReference type="CDD" id="cd04280">
    <property type="entry name" value="ZnMc_astacin_like"/>
    <property type="match status" value="2"/>
</dbReference>
<evidence type="ECO:0000256" key="1">
    <source>
        <dbReference type="ARBA" id="ARBA00011245"/>
    </source>
</evidence>
<dbReference type="InterPro" id="IPR001506">
    <property type="entry name" value="Peptidase_M12A"/>
</dbReference>
<comment type="subunit">
    <text evidence="1">Monomer.</text>
</comment>
<feature type="active site" evidence="3">
    <location>
        <position position="445"/>
    </location>
</feature>
<dbReference type="GO" id="GO:0008270">
    <property type="term" value="F:zinc ion binding"/>
    <property type="evidence" value="ECO:0007669"/>
    <property type="project" value="UniProtKB-UniRule"/>
</dbReference>
<dbReference type="PANTHER" id="PTHR10127">
    <property type="entry name" value="DISCOIDIN, CUB, EGF, LAMININ , AND ZINC METALLOPROTEASE DOMAIN CONTAINING"/>
    <property type="match status" value="1"/>
</dbReference>
<dbReference type="EMBL" id="JABXBU010000003">
    <property type="protein sequence ID" value="KAF8792951.1"/>
    <property type="molecule type" value="Genomic_DNA"/>
</dbReference>
<keyword evidence="3 4" id="KW-0479">Metal-binding</keyword>
<dbReference type="Pfam" id="PF01400">
    <property type="entry name" value="Astacin"/>
    <property type="match status" value="2"/>
</dbReference>
<feature type="binding site" evidence="3">
    <location>
        <position position="158"/>
    </location>
    <ligand>
        <name>Zn(2+)</name>
        <dbReference type="ChEBI" id="CHEBI:29105"/>
        <note>catalytic</note>
    </ligand>
</feature>
<feature type="domain" description="Peptidase M12A" evidence="5">
    <location>
        <begin position="59"/>
        <end position="261"/>
    </location>
</feature>
<organism evidence="6 7">
    <name type="scientific">Argiope bruennichi</name>
    <name type="common">Wasp spider</name>
    <name type="synonym">Aranea bruennichi</name>
    <dbReference type="NCBI Taxonomy" id="94029"/>
    <lineage>
        <taxon>Eukaryota</taxon>
        <taxon>Metazoa</taxon>
        <taxon>Ecdysozoa</taxon>
        <taxon>Arthropoda</taxon>
        <taxon>Chelicerata</taxon>
        <taxon>Arachnida</taxon>
        <taxon>Araneae</taxon>
        <taxon>Araneomorphae</taxon>
        <taxon>Entelegynae</taxon>
        <taxon>Araneoidea</taxon>
        <taxon>Araneidae</taxon>
        <taxon>Argiope</taxon>
    </lineage>
</organism>
<comment type="caution">
    <text evidence="6">The sequence shown here is derived from an EMBL/GenBank/DDBJ whole genome shotgun (WGS) entry which is preliminary data.</text>
</comment>
<keyword evidence="3 4" id="KW-0378">Hydrolase</keyword>
<name>A0A8T0FPE5_ARGBR</name>
<proteinExistence type="predicted"/>
<reference evidence="6" key="2">
    <citation type="submission" date="2020-06" db="EMBL/GenBank/DDBJ databases">
        <authorList>
            <person name="Sheffer M."/>
        </authorList>
    </citation>
    <scope>NUCLEOTIDE SEQUENCE</scope>
</reference>
<feature type="active site" evidence="3">
    <location>
        <position position="155"/>
    </location>
</feature>
<accession>A0A8T0FPE5</accession>
<dbReference type="GO" id="GO:0004222">
    <property type="term" value="F:metalloendopeptidase activity"/>
    <property type="evidence" value="ECO:0007669"/>
    <property type="project" value="UniProtKB-UniRule"/>
</dbReference>
<sequence length="590" mass="67917">MVRLENLGTPTMYPWLGIIRCYLPRSNKKFIGNQTLDSVEIAHNALYSTQEMVVSPEHAGIKDIRFRWPGYPGGGVVPYVIDQDLDDLRDTIDEAMEQYHKDTCIRFVPRTNQKNYLRIRKQRGCWSYVGKQQQPGPQTVSLGEGCEPIGTVVHELGHAIGLFHEHQRSDRNTYIRVFEKNIEDGYEGQFNRTLPKDEAIYTRYDITSIMHYGNYAFSKEPGKLKTMEAKNGVPLLEPYDRPGLNQRDIQLIKGLHYHFLNSPDKTRRLTTEQRRESCSSLNKMMWKVLLALSSFFRSPPNWNDDGNAMFHATPYGPQSMSEAKLAHIALHGGHEEMIKNPYGAGIQDVRTRWPGYPGKGEIAYTIDKSLEPLEGLIADAMDQYHQNTCIRFVKRTNEKDYVRLYMALGKSITAFLCSSFVGRIGGLQVLSLGRGCDYLGTIVHELGHAVGLYHEHQRSDRDKYITVFWNNIRRGQEHNFQKTRTSEELIFTEYNYRSIMHYGDFAFSKQPGVYKTMEAKNGKYLMEPYDKPGLNENDIEMMLFLRRKNRGLQVLSLGGGCDYLGPFFLANKYQLIPLRIHIVLMMENSS</sequence>
<protein>
    <recommendedName>
        <fullName evidence="4">Metalloendopeptidase</fullName>
        <ecNumber evidence="4">3.4.24.-</ecNumber>
    </recommendedName>
</protein>
<evidence type="ECO:0000256" key="3">
    <source>
        <dbReference type="PROSITE-ProRule" id="PRU01211"/>
    </source>
</evidence>
<keyword evidence="3 4" id="KW-0645">Protease</keyword>
<evidence type="ECO:0000313" key="7">
    <source>
        <dbReference type="Proteomes" id="UP000807504"/>
    </source>
</evidence>
<gene>
    <name evidence="6" type="ORF">HNY73_004488</name>
</gene>
<dbReference type="InterPro" id="IPR006026">
    <property type="entry name" value="Peptidase_Metallo"/>
</dbReference>
<reference evidence="6" key="1">
    <citation type="journal article" date="2020" name="bioRxiv">
        <title>Chromosome-level reference genome of the European wasp spider Argiope bruennichi: a resource for studies on range expansion and evolutionary adaptation.</title>
        <authorList>
            <person name="Sheffer M.M."/>
            <person name="Hoppe A."/>
            <person name="Krehenwinkel H."/>
            <person name="Uhl G."/>
            <person name="Kuss A.W."/>
            <person name="Jensen L."/>
            <person name="Jensen C."/>
            <person name="Gillespie R.G."/>
            <person name="Hoff K.J."/>
            <person name="Prost S."/>
        </authorList>
    </citation>
    <scope>NUCLEOTIDE SEQUENCE</scope>
</reference>
<feature type="binding site" evidence="3">
    <location>
        <position position="164"/>
    </location>
    <ligand>
        <name>Zn(2+)</name>
        <dbReference type="ChEBI" id="CHEBI:29105"/>
        <note>catalytic</note>
    </ligand>
</feature>
<evidence type="ECO:0000259" key="5">
    <source>
        <dbReference type="PROSITE" id="PS51864"/>
    </source>
</evidence>
<dbReference type="PRINTS" id="PR00480">
    <property type="entry name" value="ASTACIN"/>
</dbReference>
<evidence type="ECO:0000256" key="2">
    <source>
        <dbReference type="ARBA" id="ARBA00025529"/>
    </source>
</evidence>
<feature type="binding site" evidence="3">
    <location>
        <position position="454"/>
    </location>
    <ligand>
        <name>Zn(2+)</name>
        <dbReference type="ChEBI" id="CHEBI:29105"/>
        <note>catalytic</note>
    </ligand>
</feature>
<dbReference type="InterPro" id="IPR024079">
    <property type="entry name" value="MetalloPept_cat_dom_sf"/>
</dbReference>
<evidence type="ECO:0000256" key="4">
    <source>
        <dbReference type="RuleBase" id="RU361183"/>
    </source>
</evidence>
<dbReference type="PANTHER" id="PTHR10127:SF850">
    <property type="entry name" value="METALLOENDOPEPTIDASE"/>
    <property type="match status" value="1"/>
</dbReference>
<dbReference type="Proteomes" id="UP000807504">
    <property type="component" value="Unassembled WGS sequence"/>
</dbReference>
<dbReference type="InterPro" id="IPR034035">
    <property type="entry name" value="Astacin-like_dom"/>
</dbReference>
<keyword evidence="3 4" id="KW-0862">Zinc</keyword>
<comment type="cofactor">
    <cofactor evidence="3 4">
        <name>Zn(2+)</name>
        <dbReference type="ChEBI" id="CHEBI:29105"/>
    </cofactor>
    <text evidence="3 4">Binds 1 zinc ion per subunit.</text>
</comment>
<dbReference type="PROSITE" id="PS51864">
    <property type="entry name" value="ASTACIN"/>
    <property type="match status" value="2"/>
</dbReference>
<dbReference type="EC" id="3.4.24.-" evidence="4"/>
<dbReference type="SMART" id="SM00235">
    <property type="entry name" value="ZnMc"/>
    <property type="match status" value="2"/>
</dbReference>